<dbReference type="RefSeq" id="WP_007005193.1">
    <property type="nucleotide sequence ID" value="NZ_GG770781.1"/>
</dbReference>
<sequence length="636" mass="69603">MTAYNPLTGITWNASLSHPDVRFRLIPGGLTLNLPLDQDEDGNYIEFRPIQTEAWNTYERAQLLQVFELYQAITNLTFTEVDTESEADFHLLLGDLPSLEGATPAAIFNPPVGGELDGYGMFNIIPRAWSREPGGRLDQGGSAFQTLIHEIGHGLGLAHPHDDGGGSTVFPGVEDSWETGEFDLNQGVWTMMSYVRGWATGPDGPPVLPEYGHSMTPMAFDIAVLQARYGANTTYATGDDIYELWDTDGPGTGYAAIWDAGGDDAIRYSGARDAVVDLRAATLEWAPGGGGFVSYVSGVHGGYTIAHGVVIEVALLGAGNDRITGNDADNLFFGGSGNDMIDGGGGRNAAGFTTSFTELASFGRYGNTVILDGPEGQDTLVNIHRLMFADGTIELDRGSPLVDPLHYYFDNRDVWLAGMNAEEHFASYGWREGRDPNFYFSVSSYLAVNQDVAAAGLNPLEHYLDYGWREGRDPSAWFDTDLYLARNPDVAAAGLNPLLHYLTYGQNEQRSSFQALGKEIRDGFDAEFYLLANPDVARAGIDARQHYEEFGWREERSPNGWFSTEYYLDMNPDVAAAGINPLAHYHTDGWREGRDPSPLFETGRYLANNPDVAAAGIDPLEHYLRFGLAEGRDAPF</sequence>
<dbReference type="SUPFAM" id="SSF51120">
    <property type="entry name" value="beta-Roll"/>
    <property type="match status" value="1"/>
</dbReference>
<evidence type="ECO:0000256" key="1">
    <source>
        <dbReference type="ARBA" id="ARBA00004613"/>
    </source>
</evidence>
<dbReference type="AlphaFoldDB" id="D5RJT4"/>
<dbReference type="InterPro" id="IPR034033">
    <property type="entry name" value="Serralysin-like"/>
</dbReference>
<feature type="domain" description="Peptidase metallopeptidase" evidence="4">
    <location>
        <begin position="43"/>
        <end position="198"/>
    </location>
</feature>
<dbReference type="Proteomes" id="UP000005324">
    <property type="component" value="Unassembled WGS sequence"/>
</dbReference>
<dbReference type="InterPro" id="IPR011049">
    <property type="entry name" value="Serralysin-like_metalloprot_C"/>
</dbReference>
<evidence type="ECO:0000259" key="4">
    <source>
        <dbReference type="SMART" id="SM00235"/>
    </source>
</evidence>
<evidence type="ECO:0000256" key="2">
    <source>
        <dbReference type="ARBA" id="ARBA00022525"/>
    </source>
</evidence>
<dbReference type="SMART" id="SM00235">
    <property type="entry name" value="ZnMc"/>
    <property type="match status" value="1"/>
</dbReference>
<dbReference type="EMBL" id="ADVL01000220">
    <property type="protein sequence ID" value="EFH12438.1"/>
    <property type="molecule type" value="Genomic_DNA"/>
</dbReference>
<dbReference type="InterPro" id="IPR006026">
    <property type="entry name" value="Peptidase_Metallo"/>
</dbReference>
<keyword evidence="3" id="KW-0677">Repeat</keyword>
<organism evidence="5 6">
    <name type="scientific">Pseudoroseomonas cervicalis ATCC 49957</name>
    <dbReference type="NCBI Taxonomy" id="525371"/>
    <lineage>
        <taxon>Bacteria</taxon>
        <taxon>Pseudomonadati</taxon>
        <taxon>Pseudomonadota</taxon>
        <taxon>Alphaproteobacteria</taxon>
        <taxon>Acetobacterales</taxon>
        <taxon>Roseomonadaceae</taxon>
        <taxon>Roseomonas</taxon>
    </lineage>
</organism>
<protein>
    <submittedName>
        <fullName evidence="5">Type I secretion target GGXGXDXXX repeat (2 copies)</fullName>
    </submittedName>
</protein>
<dbReference type="GO" id="GO:0005509">
    <property type="term" value="F:calcium ion binding"/>
    <property type="evidence" value="ECO:0007669"/>
    <property type="project" value="InterPro"/>
</dbReference>
<dbReference type="InterPro" id="IPR024079">
    <property type="entry name" value="MetalloPept_cat_dom_sf"/>
</dbReference>
<dbReference type="GO" id="GO:0006508">
    <property type="term" value="P:proteolysis"/>
    <property type="evidence" value="ECO:0007669"/>
    <property type="project" value="InterPro"/>
</dbReference>
<name>D5RJT4_9PROT</name>
<dbReference type="Pfam" id="PF08548">
    <property type="entry name" value="Peptidase_M10_C"/>
    <property type="match status" value="1"/>
</dbReference>
<keyword evidence="2" id="KW-0964">Secreted</keyword>
<dbReference type="InterPro" id="IPR013858">
    <property type="entry name" value="Peptidase_M10B_C"/>
</dbReference>
<accession>D5RJT4</accession>
<proteinExistence type="predicted"/>
<comment type="subcellular location">
    <subcellularLocation>
        <location evidence="1">Secreted</location>
    </subcellularLocation>
</comment>
<evidence type="ECO:0000313" key="5">
    <source>
        <dbReference type="EMBL" id="EFH12438.1"/>
    </source>
</evidence>
<gene>
    <name evidence="5" type="ORF">HMPREF0731_1344</name>
</gene>
<dbReference type="Gene3D" id="3.40.390.10">
    <property type="entry name" value="Collagenase (Catalytic Domain)"/>
    <property type="match status" value="1"/>
</dbReference>
<dbReference type="Gene3D" id="2.150.10.10">
    <property type="entry name" value="Serralysin-like metalloprotease, C-terminal"/>
    <property type="match status" value="1"/>
</dbReference>
<dbReference type="GO" id="GO:0008270">
    <property type="term" value="F:zinc ion binding"/>
    <property type="evidence" value="ECO:0007669"/>
    <property type="project" value="InterPro"/>
</dbReference>
<dbReference type="SUPFAM" id="SSF55486">
    <property type="entry name" value="Metalloproteases ('zincins'), catalytic domain"/>
    <property type="match status" value="1"/>
</dbReference>
<comment type="caution">
    <text evidence="5">The sequence shown here is derived from an EMBL/GenBank/DDBJ whole genome shotgun (WGS) entry which is preliminary data.</text>
</comment>
<dbReference type="OrthoDB" id="115878at2"/>
<keyword evidence="6" id="KW-1185">Reference proteome</keyword>
<evidence type="ECO:0000256" key="3">
    <source>
        <dbReference type="ARBA" id="ARBA00022737"/>
    </source>
</evidence>
<evidence type="ECO:0000313" key="6">
    <source>
        <dbReference type="Proteomes" id="UP000005324"/>
    </source>
</evidence>
<dbReference type="GO" id="GO:0008237">
    <property type="term" value="F:metallopeptidase activity"/>
    <property type="evidence" value="ECO:0007669"/>
    <property type="project" value="InterPro"/>
</dbReference>
<dbReference type="CDD" id="cd04277">
    <property type="entry name" value="ZnMc_serralysin_like"/>
    <property type="match status" value="1"/>
</dbReference>
<dbReference type="GO" id="GO:0005615">
    <property type="term" value="C:extracellular space"/>
    <property type="evidence" value="ECO:0007669"/>
    <property type="project" value="InterPro"/>
</dbReference>
<dbReference type="HOGENOM" id="CLU_430133_0_0_5"/>
<reference evidence="5 6" key="1">
    <citation type="submission" date="2010-04" db="EMBL/GenBank/DDBJ databases">
        <authorList>
            <person name="Qin X."/>
            <person name="Bachman B."/>
            <person name="Battles P."/>
            <person name="Bell A."/>
            <person name="Bess C."/>
            <person name="Bickham C."/>
            <person name="Chaboub L."/>
            <person name="Chen D."/>
            <person name="Coyle M."/>
            <person name="Deiros D.R."/>
            <person name="Dinh H."/>
            <person name="Forbes L."/>
            <person name="Fowler G."/>
            <person name="Francisco L."/>
            <person name="Fu Q."/>
            <person name="Gubbala S."/>
            <person name="Hale W."/>
            <person name="Han Y."/>
            <person name="Hemphill L."/>
            <person name="Highlander S.K."/>
            <person name="Hirani K."/>
            <person name="Hogues M."/>
            <person name="Jackson L."/>
            <person name="Jakkamsetti A."/>
            <person name="Javaid M."/>
            <person name="Jiang H."/>
            <person name="Korchina V."/>
            <person name="Kovar C."/>
            <person name="Lara F."/>
            <person name="Lee S."/>
            <person name="Mata R."/>
            <person name="Mathew T."/>
            <person name="Moen C."/>
            <person name="Morales K."/>
            <person name="Munidasa M."/>
            <person name="Nazareth L."/>
            <person name="Ngo R."/>
            <person name="Nguyen L."/>
            <person name="Okwuonu G."/>
            <person name="Ongeri F."/>
            <person name="Patil S."/>
            <person name="Petrosino J."/>
            <person name="Pham C."/>
            <person name="Pham P."/>
            <person name="Pu L.-L."/>
            <person name="Puazo M."/>
            <person name="Raj R."/>
            <person name="Reid J."/>
            <person name="Rouhana J."/>
            <person name="Saada N."/>
            <person name="Shang Y."/>
            <person name="Simmons D."/>
            <person name="Thornton R."/>
            <person name="Warren J."/>
            <person name="Weissenberger G."/>
            <person name="Zhang J."/>
            <person name="Zhang L."/>
            <person name="Zhou C."/>
            <person name="Zhu D."/>
            <person name="Muzny D."/>
            <person name="Worley K."/>
            <person name="Gibbs R."/>
        </authorList>
    </citation>
    <scope>NUCLEOTIDE SEQUENCE [LARGE SCALE GENOMIC DNA]</scope>
    <source>
        <strain evidence="5 6">ATCC 49957</strain>
    </source>
</reference>